<dbReference type="InterPro" id="IPR010982">
    <property type="entry name" value="Lambda_DNA-bd_dom_sf"/>
</dbReference>
<evidence type="ECO:0000313" key="6">
    <source>
        <dbReference type="Proteomes" id="UP000032221"/>
    </source>
</evidence>
<dbReference type="GO" id="GO:0003700">
    <property type="term" value="F:DNA-binding transcription factor activity"/>
    <property type="evidence" value="ECO:0007669"/>
    <property type="project" value="TreeGrafter"/>
</dbReference>
<comment type="caution">
    <text evidence="5">The sequence shown here is derived from an EMBL/GenBank/DDBJ whole genome shotgun (WGS) entry which is preliminary data.</text>
</comment>
<dbReference type="AlphaFoldDB" id="A0A0D1L5Q3"/>
<keyword evidence="1" id="KW-0805">Transcription regulation</keyword>
<evidence type="ECO:0000313" key="5">
    <source>
        <dbReference type="EMBL" id="KIU13637.1"/>
    </source>
</evidence>
<dbReference type="EMBL" id="JXST01000074">
    <property type="protein sequence ID" value="KIU13637.1"/>
    <property type="molecule type" value="Genomic_DNA"/>
</dbReference>
<gene>
    <name evidence="5" type="ORF">TL10_28765</name>
</gene>
<dbReference type="InterPro" id="IPR001387">
    <property type="entry name" value="Cro/C1-type_HTH"/>
</dbReference>
<evidence type="ECO:0000256" key="2">
    <source>
        <dbReference type="ARBA" id="ARBA00023125"/>
    </source>
</evidence>
<dbReference type="PROSITE" id="PS50943">
    <property type="entry name" value="HTH_CROC1"/>
    <property type="match status" value="1"/>
</dbReference>
<keyword evidence="2" id="KW-0238">DNA-binding</keyword>
<keyword evidence="6" id="KW-1185">Reference proteome</keyword>
<proteinExistence type="predicted"/>
<name>A0A0D1L5Q3_9MYCO</name>
<feature type="domain" description="HTH cro/C1-type" evidence="4">
    <location>
        <begin position="17"/>
        <end position="71"/>
    </location>
</feature>
<dbReference type="RefSeq" id="WP_016895523.1">
    <property type="nucleotide sequence ID" value="NZ_JXST01000074.1"/>
</dbReference>
<dbReference type="Gene3D" id="1.10.260.40">
    <property type="entry name" value="lambda repressor-like DNA-binding domains"/>
    <property type="match status" value="1"/>
</dbReference>
<dbReference type="SMART" id="SM00530">
    <property type="entry name" value="HTH_XRE"/>
    <property type="match status" value="1"/>
</dbReference>
<reference evidence="5 6" key="1">
    <citation type="submission" date="2015-01" db="EMBL/GenBank/DDBJ databases">
        <title>Genome sequence of Mycobacterium llatzerense and Mycobacterium immunogenum recovered from brain abscess.</title>
        <authorList>
            <person name="Greninger A.L."/>
            <person name="Langelier C."/>
            <person name="Cunningham G."/>
            <person name="Chiu C.Y."/>
            <person name="Miller S."/>
        </authorList>
    </citation>
    <scope>NUCLEOTIDE SEQUENCE [LARGE SCALE GENOMIC DNA]</scope>
    <source>
        <strain evidence="5 6">CLUC14</strain>
    </source>
</reference>
<dbReference type="InterPro" id="IPR050807">
    <property type="entry name" value="TransReg_Diox_bact_type"/>
</dbReference>
<dbReference type="CDD" id="cd00093">
    <property type="entry name" value="HTH_XRE"/>
    <property type="match status" value="1"/>
</dbReference>
<dbReference type="PATRIC" id="fig|280871.6.peg.5967"/>
<dbReference type="GO" id="GO:0003677">
    <property type="term" value="F:DNA binding"/>
    <property type="evidence" value="ECO:0007669"/>
    <property type="project" value="UniProtKB-KW"/>
</dbReference>
<dbReference type="PANTHER" id="PTHR46797">
    <property type="entry name" value="HTH-TYPE TRANSCRIPTIONAL REGULATOR"/>
    <property type="match status" value="1"/>
</dbReference>
<dbReference type="SUPFAM" id="SSF47413">
    <property type="entry name" value="lambda repressor-like DNA-binding domains"/>
    <property type="match status" value="1"/>
</dbReference>
<dbReference type="Pfam" id="PF01381">
    <property type="entry name" value="HTH_3"/>
    <property type="match status" value="1"/>
</dbReference>
<sequence>MSDDDDPAVLERLGAKIKARREKLGLAQGVLAERAKIHRTYVNQVENGRRNITVGLLARISAALGTTPAALTKGILSEATEESDQ</sequence>
<dbReference type="STRING" id="280871.TL10_28765"/>
<organism evidence="5 6">
    <name type="scientific">Mycolicibacterium llatzerense</name>
    <dbReference type="NCBI Taxonomy" id="280871"/>
    <lineage>
        <taxon>Bacteria</taxon>
        <taxon>Bacillati</taxon>
        <taxon>Actinomycetota</taxon>
        <taxon>Actinomycetes</taxon>
        <taxon>Mycobacteriales</taxon>
        <taxon>Mycobacteriaceae</taxon>
        <taxon>Mycolicibacterium</taxon>
    </lineage>
</organism>
<dbReference type="GO" id="GO:0005829">
    <property type="term" value="C:cytosol"/>
    <property type="evidence" value="ECO:0007669"/>
    <property type="project" value="TreeGrafter"/>
</dbReference>
<evidence type="ECO:0000256" key="1">
    <source>
        <dbReference type="ARBA" id="ARBA00023015"/>
    </source>
</evidence>
<dbReference type="OrthoDB" id="4733756at2"/>
<protein>
    <recommendedName>
        <fullName evidence="4">HTH cro/C1-type domain-containing protein</fullName>
    </recommendedName>
</protein>
<dbReference type="Proteomes" id="UP000032221">
    <property type="component" value="Unassembled WGS sequence"/>
</dbReference>
<accession>A0A0D1L5Q3</accession>
<keyword evidence="3" id="KW-0804">Transcription</keyword>
<evidence type="ECO:0000259" key="4">
    <source>
        <dbReference type="PROSITE" id="PS50943"/>
    </source>
</evidence>
<dbReference type="PANTHER" id="PTHR46797:SF23">
    <property type="entry name" value="HTH-TYPE TRANSCRIPTIONAL REGULATOR SUTR"/>
    <property type="match status" value="1"/>
</dbReference>
<evidence type="ECO:0000256" key="3">
    <source>
        <dbReference type="ARBA" id="ARBA00023163"/>
    </source>
</evidence>